<feature type="region of interest" description="Disordered" evidence="1">
    <location>
        <begin position="353"/>
        <end position="376"/>
    </location>
</feature>
<dbReference type="AlphaFoldDB" id="A0A4S9LKU9"/>
<dbReference type="PANTHER" id="PTHR42912">
    <property type="entry name" value="METHYLTRANSFERASE"/>
    <property type="match status" value="1"/>
</dbReference>
<evidence type="ECO:0000256" key="2">
    <source>
        <dbReference type="SAM" id="Phobius"/>
    </source>
</evidence>
<reference evidence="3 4" key="1">
    <citation type="submission" date="2018-10" db="EMBL/GenBank/DDBJ databases">
        <title>Fifty Aureobasidium pullulans genomes reveal a recombining polyextremotolerant generalist.</title>
        <authorList>
            <person name="Gostincar C."/>
            <person name="Turk M."/>
            <person name="Zajc J."/>
            <person name="Gunde-Cimerman N."/>
        </authorList>
    </citation>
    <scope>NUCLEOTIDE SEQUENCE [LARGE SCALE GENOMIC DNA]</scope>
    <source>
        <strain evidence="3 4">EXF-6604</strain>
    </source>
</reference>
<dbReference type="GO" id="GO:0032259">
    <property type="term" value="P:methylation"/>
    <property type="evidence" value="ECO:0007669"/>
    <property type="project" value="UniProtKB-KW"/>
</dbReference>
<evidence type="ECO:0000313" key="3">
    <source>
        <dbReference type="EMBL" id="THY30050.1"/>
    </source>
</evidence>
<keyword evidence="2" id="KW-0472">Membrane</keyword>
<evidence type="ECO:0000256" key="1">
    <source>
        <dbReference type="SAM" id="MobiDB-lite"/>
    </source>
</evidence>
<dbReference type="InterPro" id="IPR050508">
    <property type="entry name" value="Methyltransf_Superfamily"/>
</dbReference>
<keyword evidence="3" id="KW-0808">Transferase</keyword>
<feature type="transmembrane region" description="Helical" evidence="2">
    <location>
        <begin position="70"/>
        <end position="94"/>
    </location>
</feature>
<keyword evidence="2" id="KW-0812">Transmembrane</keyword>
<proteinExistence type="predicted"/>
<keyword evidence="3" id="KW-0489">Methyltransferase</keyword>
<dbReference type="SUPFAM" id="SSF53335">
    <property type="entry name" value="S-adenosyl-L-methionine-dependent methyltransferases"/>
    <property type="match status" value="1"/>
</dbReference>
<dbReference type="Gene3D" id="3.40.50.150">
    <property type="entry name" value="Vaccinia Virus protein VP39"/>
    <property type="match status" value="1"/>
</dbReference>
<dbReference type="GO" id="GO:0008168">
    <property type="term" value="F:methyltransferase activity"/>
    <property type="evidence" value="ECO:0007669"/>
    <property type="project" value="UniProtKB-KW"/>
</dbReference>
<dbReference type="Proteomes" id="UP000306584">
    <property type="component" value="Unassembled WGS sequence"/>
</dbReference>
<accession>A0A4S9LKU9</accession>
<feature type="region of interest" description="Disordered" evidence="1">
    <location>
        <begin position="1"/>
        <end position="59"/>
    </location>
</feature>
<dbReference type="PANTHER" id="PTHR42912:SF83">
    <property type="entry name" value="METHYLTRANSFERASE TYPE 11 DOMAIN-CONTAINING PROTEIN"/>
    <property type="match status" value="1"/>
</dbReference>
<dbReference type="CDD" id="cd02440">
    <property type="entry name" value="AdoMet_MTases"/>
    <property type="match status" value="1"/>
</dbReference>
<organism evidence="3 4">
    <name type="scientific">Aureobasidium pullulans</name>
    <name type="common">Black yeast</name>
    <name type="synonym">Pullularia pullulans</name>
    <dbReference type="NCBI Taxonomy" id="5580"/>
    <lineage>
        <taxon>Eukaryota</taxon>
        <taxon>Fungi</taxon>
        <taxon>Dikarya</taxon>
        <taxon>Ascomycota</taxon>
        <taxon>Pezizomycotina</taxon>
        <taxon>Dothideomycetes</taxon>
        <taxon>Dothideomycetidae</taxon>
        <taxon>Dothideales</taxon>
        <taxon>Saccotheciaceae</taxon>
        <taxon>Aureobasidium</taxon>
    </lineage>
</organism>
<gene>
    <name evidence="3" type="ORF">D6D01_03357</name>
</gene>
<sequence>MGGKTRQHNIMPRGVPRTIPKKPGPYHARSPVPQYRAPPPRTPIGSNAKPAGPAETAQSRIKLQRGARGVGIYVMGACAFGMAFYMSGIAVSLYKSRDVHGDYSPSAQRDVAGVYDTTAGGFDAEVNFSEKVGGVIKARKEMSAMVKGDVLEVSCGTARNLGYYSFDKIKSLTLIDLSPQMVEEARKKWDILNPGKAAENVPIRFLQGDCIGDMPEPPTGTQKDAKTGTAFTPGLNKGYDTIVQTMGLCSTAQPVELLKNLSKHLDHSNPDARILLLEHGRSYIGWMNKLLDMTAPQHADKHGCWWNRDIGQLIEDSGLEVVKERRKQFGTVWIFELKPKTVTQSIKDKAEQVGGKIEQESQTQTTQNGWLSWMSK</sequence>
<keyword evidence="2" id="KW-1133">Transmembrane helix</keyword>
<name>A0A4S9LKU9_AURPU</name>
<dbReference type="InterPro" id="IPR029063">
    <property type="entry name" value="SAM-dependent_MTases_sf"/>
</dbReference>
<dbReference type="Pfam" id="PF13489">
    <property type="entry name" value="Methyltransf_23"/>
    <property type="match status" value="1"/>
</dbReference>
<evidence type="ECO:0000313" key="4">
    <source>
        <dbReference type="Proteomes" id="UP000306584"/>
    </source>
</evidence>
<dbReference type="EMBL" id="QZBD01000092">
    <property type="protein sequence ID" value="THY30050.1"/>
    <property type="molecule type" value="Genomic_DNA"/>
</dbReference>
<feature type="compositionally biased region" description="Polar residues" evidence="1">
    <location>
        <begin position="360"/>
        <end position="376"/>
    </location>
</feature>
<comment type="caution">
    <text evidence="3">The sequence shown here is derived from an EMBL/GenBank/DDBJ whole genome shotgun (WGS) entry which is preliminary data.</text>
</comment>
<protein>
    <submittedName>
        <fullName evidence="3">S-adenosyl-L-methionine-dependent methyltransferase</fullName>
    </submittedName>
</protein>